<dbReference type="InterPro" id="IPR011008">
    <property type="entry name" value="Dimeric_a/b-barrel"/>
</dbReference>
<name>A0ABW6D5Y6_9BACT</name>
<dbReference type="InterPro" id="IPR050744">
    <property type="entry name" value="AI-2_Isomerase_LsrG"/>
</dbReference>
<proteinExistence type="predicted"/>
<dbReference type="GO" id="GO:0004497">
    <property type="term" value="F:monooxygenase activity"/>
    <property type="evidence" value="ECO:0007669"/>
    <property type="project" value="UniProtKB-KW"/>
</dbReference>
<dbReference type="PROSITE" id="PS51725">
    <property type="entry name" value="ABM"/>
    <property type="match status" value="1"/>
</dbReference>
<reference evidence="2 3" key="1">
    <citation type="submission" date="2024-03" db="EMBL/GenBank/DDBJ databases">
        <title>Aquirufa genome sequencing.</title>
        <authorList>
            <person name="Pitt A."/>
            <person name="Hahn M.W."/>
        </authorList>
    </citation>
    <scope>NUCLEOTIDE SEQUENCE [LARGE SCALE GENOMIC DNA]</scope>
    <source>
        <strain evidence="2 3">KTFRIE-69F</strain>
    </source>
</reference>
<comment type="caution">
    <text evidence="2">The sequence shown here is derived from an EMBL/GenBank/DDBJ whole genome shotgun (WGS) entry which is preliminary data.</text>
</comment>
<evidence type="ECO:0000313" key="2">
    <source>
        <dbReference type="EMBL" id="MFD3293460.1"/>
    </source>
</evidence>
<accession>A0ABW6D5Y6</accession>
<organism evidence="2 3">
    <name type="scientific">Aquirufa originis</name>
    <dbReference type="NCBI Taxonomy" id="3096514"/>
    <lineage>
        <taxon>Bacteria</taxon>
        <taxon>Pseudomonadati</taxon>
        <taxon>Bacteroidota</taxon>
        <taxon>Cytophagia</taxon>
        <taxon>Cytophagales</taxon>
        <taxon>Flectobacillaceae</taxon>
        <taxon>Aquirufa</taxon>
    </lineage>
</organism>
<sequence>MSSQIYAQESNRMHRIAKIKVDAKQLDVYKSLLNEQMNTAIKVEPGVLSYTAVADKKDATSIIIFEVYASVEAYQSHILTPHFKKYKDAVKDMVLSLELIDTDVVCLAKKEIF</sequence>
<dbReference type="Pfam" id="PF03992">
    <property type="entry name" value="ABM"/>
    <property type="match status" value="1"/>
</dbReference>
<dbReference type="SUPFAM" id="SSF54909">
    <property type="entry name" value="Dimeric alpha+beta barrel"/>
    <property type="match status" value="1"/>
</dbReference>
<feature type="domain" description="ABM" evidence="1">
    <location>
        <begin position="13"/>
        <end position="105"/>
    </location>
</feature>
<keyword evidence="2" id="KW-0560">Oxidoreductase</keyword>
<keyword evidence="2" id="KW-0503">Monooxygenase</keyword>
<evidence type="ECO:0000259" key="1">
    <source>
        <dbReference type="PROSITE" id="PS51725"/>
    </source>
</evidence>
<dbReference type="PANTHER" id="PTHR33336:SF3">
    <property type="entry name" value="ABM DOMAIN-CONTAINING PROTEIN"/>
    <property type="match status" value="1"/>
</dbReference>
<dbReference type="EMBL" id="JBBKXY010000002">
    <property type="protein sequence ID" value="MFD3293460.1"/>
    <property type="molecule type" value="Genomic_DNA"/>
</dbReference>
<dbReference type="Gene3D" id="3.30.70.100">
    <property type="match status" value="1"/>
</dbReference>
<dbReference type="InterPro" id="IPR007138">
    <property type="entry name" value="ABM_dom"/>
</dbReference>
<gene>
    <name evidence="2" type="ORF">SKC35_07160</name>
</gene>
<dbReference type="Proteomes" id="UP001598112">
    <property type="component" value="Unassembled WGS sequence"/>
</dbReference>
<dbReference type="PANTHER" id="PTHR33336">
    <property type="entry name" value="QUINOL MONOOXYGENASE YGIN-RELATED"/>
    <property type="match status" value="1"/>
</dbReference>
<protein>
    <submittedName>
        <fullName evidence="2">Antibiotic biosynthesis monooxygenase</fullName>
    </submittedName>
</protein>
<dbReference type="RefSeq" id="WP_377978707.1">
    <property type="nucleotide sequence ID" value="NZ_JBBKXY010000002.1"/>
</dbReference>
<evidence type="ECO:0000313" key="3">
    <source>
        <dbReference type="Proteomes" id="UP001598112"/>
    </source>
</evidence>
<keyword evidence="3" id="KW-1185">Reference proteome</keyword>